<evidence type="ECO:0000313" key="2">
    <source>
        <dbReference type="Proteomes" id="UP001209486"/>
    </source>
</evidence>
<organism evidence="1 2">
    <name type="scientific">Mobiluncus mulieris</name>
    <dbReference type="NCBI Taxonomy" id="2052"/>
    <lineage>
        <taxon>Bacteria</taxon>
        <taxon>Bacillati</taxon>
        <taxon>Actinomycetota</taxon>
        <taxon>Actinomycetes</taxon>
        <taxon>Actinomycetales</taxon>
        <taxon>Actinomycetaceae</taxon>
        <taxon>Mobiluncus</taxon>
    </lineage>
</organism>
<protein>
    <recommendedName>
        <fullName evidence="3">GATA-type domain-containing protein</fullName>
    </recommendedName>
</protein>
<accession>A0ABD4TVP2</accession>
<dbReference type="Proteomes" id="UP001209486">
    <property type="component" value="Unassembled WGS sequence"/>
</dbReference>
<proteinExistence type="predicted"/>
<name>A0ABD4TVP2_9ACTO</name>
<evidence type="ECO:0008006" key="3">
    <source>
        <dbReference type="Google" id="ProtNLM"/>
    </source>
</evidence>
<dbReference type="EMBL" id="VSZY01000003">
    <property type="protein sequence ID" value="MCU9968455.1"/>
    <property type="molecule type" value="Genomic_DNA"/>
</dbReference>
<evidence type="ECO:0000313" key="1">
    <source>
        <dbReference type="EMBL" id="MCU9968455.1"/>
    </source>
</evidence>
<gene>
    <name evidence="1" type="ORF">FYZ43_03345</name>
</gene>
<sequence>MMIEYEHTWHDREEDCSHGNNETCPYCVNIDFGRAEDEITCPYCGVNFTDSWEYREDSGTETCGNCGKVFTWERSISVSYWSDRETV</sequence>
<reference evidence="1 2" key="1">
    <citation type="submission" date="2019-08" db="EMBL/GenBank/DDBJ databases">
        <title>Comparison of rpoB and gyrB Sequences from Mobiluncus Species and Development of a Multiplex PCR Method for Clinical Detection of Mobiluncus curtisii and Mobiluncus mulieris.</title>
        <authorList>
            <person name="Yang L."/>
            <person name="Shen Y."/>
            <person name="Xu G."/>
            <person name="Shu L.-B."/>
            <person name="Hu J."/>
            <person name="Zhang R."/>
            <person name="Wang Y."/>
            <person name="Zhou H.-W."/>
            <person name="Zhang X."/>
        </authorList>
    </citation>
    <scope>NUCLEOTIDE SEQUENCE [LARGE SCALE GENOMIC DNA]</scope>
    <source>
        <strain evidence="1 2">M26</strain>
    </source>
</reference>
<comment type="caution">
    <text evidence="1">The sequence shown here is derived from an EMBL/GenBank/DDBJ whole genome shotgun (WGS) entry which is preliminary data.</text>
</comment>
<dbReference type="AlphaFoldDB" id="A0ABD4TVP2"/>